<reference evidence="1" key="1">
    <citation type="submission" date="2018-05" db="EMBL/GenBank/DDBJ databases">
        <authorList>
            <person name="Lanie J.A."/>
            <person name="Ng W.-L."/>
            <person name="Kazmierczak K.M."/>
            <person name="Andrzejewski T.M."/>
            <person name="Davidsen T.M."/>
            <person name="Wayne K.J."/>
            <person name="Tettelin H."/>
            <person name="Glass J.I."/>
            <person name="Rusch D."/>
            <person name="Podicherti R."/>
            <person name="Tsui H.-C.T."/>
            <person name="Winkler M.E."/>
        </authorList>
    </citation>
    <scope>NUCLEOTIDE SEQUENCE</scope>
</reference>
<protein>
    <submittedName>
        <fullName evidence="1">Uncharacterized protein</fullName>
    </submittedName>
</protein>
<sequence>VKPIRKTIVNCGVSHVSACVFAKEDDGTLVLEQMETESLQYDYSDDSLWLDALAEGLEKLVARGIGK</sequence>
<organism evidence="1">
    <name type="scientific">marine metagenome</name>
    <dbReference type="NCBI Taxonomy" id="408172"/>
    <lineage>
        <taxon>unclassified sequences</taxon>
        <taxon>metagenomes</taxon>
        <taxon>ecological metagenomes</taxon>
    </lineage>
</organism>
<feature type="non-terminal residue" evidence="1">
    <location>
        <position position="67"/>
    </location>
</feature>
<proteinExistence type="predicted"/>
<feature type="non-terminal residue" evidence="1">
    <location>
        <position position="1"/>
    </location>
</feature>
<dbReference type="EMBL" id="UINC01039679">
    <property type="protein sequence ID" value="SVB38513.1"/>
    <property type="molecule type" value="Genomic_DNA"/>
</dbReference>
<accession>A0A382DLL1</accession>
<name>A0A382DLL1_9ZZZZ</name>
<dbReference type="AlphaFoldDB" id="A0A382DLL1"/>
<gene>
    <name evidence="1" type="ORF">METZ01_LOCUS191367</name>
</gene>
<evidence type="ECO:0000313" key="1">
    <source>
        <dbReference type="EMBL" id="SVB38513.1"/>
    </source>
</evidence>